<dbReference type="GO" id="GO:0051536">
    <property type="term" value="F:iron-sulfur cluster binding"/>
    <property type="evidence" value="ECO:0007669"/>
    <property type="project" value="InterPro"/>
</dbReference>
<dbReference type="AlphaFoldDB" id="A0A7C3KK71"/>
<evidence type="ECO:0000256" key="1">
    <source>
        <dbReference type="ARBA" id="ARBA00023002"/>
    </source>
</evidence>
<sequence length="180" mass="19424">MSRVKLATVWLGGCSGCHMSFLDLDEWLFDLAAQAELVYSPFMDAKVYPEGVDVVLVEGAIANQEHLETICTVRARSRLLISFGDCAVTGNVTALRNPLGGVEAVLQRCYGGTVEAQGQIPAEPGIVPPLLDRVTPVHAVVPVDVYLPGCPPPADRIRTVLESLLQGETPRLEKSQIRFG</sequence>
<evidence type="ECO:0000259" key="2">
    <source>
        <dbReference type="Pfam" id="PF01058"/>
    </source>
</evidence>
<dbReference type="PANTHER" id="PTHR42845">
    <property type="entry name" value="COENZYME F420-REDUCING HYDROGENASE, GAMMA SUBUNIT"/>
    <property type="match status" value="1"/>
</dbReference>
<name>A0A7C3KK71_9CYAN</name>
<dbReference type="PANTHER" id="PTHR42845:SF1">
    <property type="entry name" value="HYDROGENASE SMALL SUBUNIT"/>
    <property type="match status" value="1"/>
</dbReference>
<feature type="domain" description="NADH:ubiquinone oxidoreductase-like 20kDa subunit" evidence="2">
    <location>
        <begin position="14"/>
        <end position="163"/>
    </location>
</feature>
<dbReference type="Pfam" id="PF01058">
    <property type="entry name" value="Oxidored_q6"/>
    <property type="match status" value="1"/>
</dbReference>
<accession>A0A7C3KK71</accession>
<dbReference type="Gene3D" id="3.40.50.700">
    <property type="entry name" value="NADH:ubiquinone oxidoreductase-like, 20kDa subunit"/>
    <property type="match status" value="1"/>
</dbReference>
<reference evidence="3" key="1">
    <citation type="journal article" date="2020" name="mSystems">
        <title>Genome- and Community-Level Interaction Insights into Carbon Utilization and Element Cycling Functions of Hydrothermarchaeota in Hydrothermal Sediment.</title>
        <authorList>
            <person name="Zhou Z."/>
            <person name="Liu Y."/>
            <person name="Xu W."/>
            <person name="Pan J."/>
            <person name="Luo Z.H."/>
            <person name="Li M."/>
        </authorList>
    </citation>
    <scope>NUCLEOTIDE SEQUENCE [LARGE SCALE GENOMIC DNA]</scope>
    <source>
        <strain evidence="3">SpSt-418</strain>
    </source>
</reference>
<evidence type="ECO:0000313" key="3">
    <source>
        <dbReference type="EMBL" id="HFN01083.1"/>
    </source>
</evidence>
<dbReference type="InterPro" id="IPR037024">
    <property type="entry name" value="NiFe_Hase_small_N_sf"/>
</dbReference>
<dbReference type="InterPro" id="IPR006137">
    <property type="entry name" value="NADH_UbQ_OxRdtase-like_20kDa"/>
</dbReference>
<comment type="caution">
    <text evidence="3">The sequence shown here is derived from an EMBL/GenBank/DDBJ whole genome shotgun (WGS) entry which is preliminary data.</text>
</comment>
<proteinExistence type="predicted"/>
<gene>
    <name evidence="3" type="ORF">ENR64_25680</name>
</gene>
<dbReference type="GO" id="GO:0016491">
    <property type="term" value="F:oxidoreductase activity"/>
    <property type="evidence" value="ECO:0007669"/>
    <property type="project" value="UniProtKB-KW"/>
</dbReference>
<keyword evidence="1" id="KW-0560">Oxidoreductase</keyword>
<dbReference type="InterPro" id="IPR051349">
    <property type="entry name" value="Hydrogenase_assoc-protein"/>
</dbReference>
<dbReference type="SUPFAM" id="SSF56770">
    <property type="entry name" value="HydA/Nqo6-like"/>
    <property type="match status" value="1"/>
</dbReference>
<dbReference type="EMBL" id="DSRU01000368">
    <property type="protein sequence ID" value="HFN01083.1"/>
    <property type="molecule type" value="Genomic_DNA"/>
</dbReference>
<protein>
    <submittedName>
        <fullName evidence="3">Oxidoreductase</fullName>
    </submittedName>
</protein>
<organism evidence="3">
    <name type="scientific">Oscillatoriales cyanobacterium SpSt-418</name>
    <dbReference type="NCBI Taxonomy" id="2282169"/>
    <lineage>
        <taxon>Bacteria</taxon>
        <taxon>Bacillati</taxon>
        <taxon>Cyanobacteriota</taxon>
        <taxon>Cyanophyceae</taxon>
        <taxon>Oscillatoriophycideae</taxon>
        <taxon>Oscillatoriales</taxon>
    </lineage>
</organism>